<dbReference type="InterPro" id="IPR017871">
    <property type="entry name" value="ABC_transporter-like_CS"/>
</dbReference>
<dbReference type="InterPro" id="IPR003593">
    <property type="entry name" value="AAA+_ATPase"/>
</dbReference>
<dbReference type="Gene3D" id="3.40.50.300">
    <property type="entry name" value="P-loop containing nucleotide triphosphate hydrolases"/>
    <property type="match status" value="2"/>
</dbReference>
<dbReference type="NCBIfam" id="NF008442">
    <property type="entry name" value="PRK11288.1"/>
    <property type="match status" value="1"/>
</dbReference>
<dbReference type="OrthoDB" id="9776369at2"/>
<dbReference type="Pfam" id="PF00005">
    <property type="entry name" value="ABC_tran"/>
    <property type="match status" value="2"/>
</dbReference>
<dbReference type="SMART" id="SM00382">
    <property type="entry name" value="AAA"/>
    <property type="match status" value="2"/>
</dbReference>
<dbReference type="SUPFAM" id="SSF52540">
    <property type="entry name" value="P-loop containing nucleoside triphosphate hydrolases"/>
    <property type="match status" value="2"/>
</dbReference>
<evidence type="ECO:0000313" key="13">
    <source>
        <dbReference type="Proteomes" id="UP000198290"/>
    </source>
</evidence>
<keyword evidence="9" id="KW-1278">Translocase</keyword>
<keyword evidence="6" id="KW-0677">Repeat</keyword>
<keyword evidence="7" id="KW-0547">Nucleotide-binding</keyword>
<dbReference type="EMBL" id="AP018823">
    <property type="protein sequence ID" value="BBF87171.1"/>
    <property type="molecule type" value="Genomic_DNA"/>
</dbReference>
<dbReference type="CDD" id="cd03216">
    <property type="entry name" value="ABC_Carb_Monos_I"/>
    <property type="match status" value="1"/>
</dbReference>
<evidence type="ECO:0000256" key="7">
    <source>
        <dbReference type="ARBA" id="ARBA00022741"/>
    </source>
</evidence>
<evidence type="ECO:0000256" key="1">
    <source>
        <dbReference type="ARBA" id="ARBA00004202"/>
    </source>
</evidence>
<feature type="domain" description="ABC transporter" evidence="11">
    <location>
        <begin position="240"/>
        <end position="497"/>
    </location>
</feature>
<dbReference type="PROSITE" id="PS50893">
    <property type="entry name" value="ABC_TRANSPORTER_2"/>
    <property type="match status" value="2"/>
</dbReference>
<dbReference type="InterPro" id="IPR027417">
    <property type="entry name" value="P-loop_NTPase"/>
</dbReference>
<keyword evidence="2" id="KW-0813">Transport</keyword>
<evidence type="ECO:0000256" key="9">
    <source>
        <dbReference type="ARBA" id="ARBA00022967"/>
    </source>
</evidence>
<dbReference type="PROSITE" id="PS00211">
    <property type="entry name" value="ABC_TRANSPORTER_1"/>
    <property type="match status" value="1"/>
</dbReference>
<dbReference type="PANTHER" id="PTHR43790">
    <property type="entry name" value="CARBOHYDRATE TRANSPORT ATP-BINDING PROTEIN MG119-RELATED"/>
    <property type="match status" value="1"/>
</dbReference>
<reference evidence="12 13" key="2">
    <citation type="journal article" date="2017" name="Genome Announc.">
        <title>Draft genome sequence of Aquitalea magnusonii strain H3, a plant growth-promoting bacterium of duckweed Lemna minor.</title>
        <authorList>
            <person name="Ishizawa H."/>
            <person name="Kuroda M."/>
            <person name="Ike M."/>
        </authorList>
    </citation>
    <scope>NUCLEOTIDE SEQUENCE [LARGE SCALE GENOMIC DNA]</scope>
    <source>
        <strain evidence="12 13">H3</strain>
    </source>
</reference>
<keyword evidence="5" id="KW-0762">Sugar transport</keyword>
<dbReference type="GO" id="GO:0005524">
    <property type="term" value="F:ATP binding"/>
    <property type="evidence" value="ECO:0007669"/>
    <property type="project" value="UniProtKB-KW"/>
</dbReference>
<organism evidence="12 13">
    <name type="scientific">Aquitalea magnusonii</name>
    <dbReference type="NCBI Taxonomy" id="332411"/>
    <lineage>
        <taxon>Bacteria</taxon>
        <taxon>Pseudomonadati</taxon>
        <taxon>Pseudomonadota</taxon>
        <taxon>Betaproteobacteria</taxon>
        <taxon>Neisseriales</taxon>
        <taxon>Chromobacteriaceae</taxon>
        <taxon>Aquitalea</taxon>
    </lineage>
</organism>
<gene>
    <name evidence="12" type="ORF">DLM_3585</name>
</gene>
<reference evidence="13" key="3">
    <citation type="journal article" date="2017" name="Plant Physiol. Biochem.">
        <title>Differential oxidative and antioxidative response of duckweed Lemna minor toward plant growth promoting/inhibiting bacteria.</title>
        <authorList>
            <person name="Ishizawa H."/>
            <person name="Kuroda M."/>
            <person name="Morikawa M."/>
            <person name="Ike M."/>
        </authorList>
    </citation>
    <scope>NUCLEOTIDE SEQUENCE [LARGE SCALE GENOMIC DNA]</scope>
    <source>
        <strain evidence="13">H3</strain>
    </source>
</reference>
<keyword evidence="3" id="KW-1003">Cell membrane</keyword>
<evidence type="ECO:0000256" key="10">
    <source>
        <dbReference type="ARBA" id="ARBA00023136"/>
    </source>
</evidence>
<dbReference type="CDD" id="cd03215">
    <property type="entry name" value="ABC_Carb_Monos_II"/>
    <property type="match status" value="1"/>
</dbReference>
<dbReference type="InterPro" id="IPR003439">
    <property type="entry name" value="ABC_transporter-like_ATP-bd"/>
</dbReference>
<comment type="subcellular location">
    <subcellularLocation>
        <location evidence="1">Cell membrane</location>
        <topology evidence="1">Peripheral membrane protein</topology>
    </subcellularLocation>
</comment>
<evidence type="ECO:0000256" key="4">
    <source>
        <dbReference type="ARBA" id="ARBA00022519"/>
    </source>
</evidence>
<evidence type="ECO:0000256" key="2">
    <source>
        <dbReference type="ARBA" id="ARBA00022448"/>
    </source>
</evidence>
<keyword evidence="4" id="KW-0997">Cell inner membrane</keyword>
<evidence type="ECO:0000313" key="12">
    <source>
        <dbReference type="EMBL" id="BBF87171.1"/>
    </source>
</evidence>
<proteinExistence type="predicted"/>
<reference evidence="13" key="1">
    <citation type="journal article" date="2017" name="Biotechnol. Biofuels">
        <title>Evaluation of environmental bacterial communities as a factor affecting the growth of duckweed Lemna minor.</title>
        <authorList>
            <person name="Ishizawa H."/>
            <person name="Kuroda M."/>
            <person name="Morikawa M."/>
            <person name="Ike M."/>
        </authorList>
    </citation>
    <scope>NUCLEOTIDE SEQUENCE [LARGE SCALE GENOMIC DNA]</scope>
    <source>
        <strain evidence="13">H3</strain>
    </source>
</reference>
<dbReference type="AlphaFoldDB" id="A0A3G9GMG5"/>
<protein>
    <submittedName>
        <fullName evidence="12">L-arabinose transport ATP-binding protein AraG</fullName>
    </submittedName>
</protein>
<sequence length="497" mass="54330">MSAFLEFRHISKAFPGVQALSDVSLSIASGQIHGLMGENGAGKSTLLKILSGDYRPDHGQIVIQGQATAFTSTKAAINAGIAVIHQELQGVPELSIMDNLMLGHLPHRAGFIQHRAAMAWTSSQLEHMGIDLDLRCKLKTLSIGQRQLVEICKAVLRNAHVIALDEPSSSLSSRETEILFDLVKALRKQGKALIYISHRMDEIFHLCDCCTVFRDGHKVADFPEMAGLTRDELISCMVGRQVQDIFGYRPRKPGAVRLRIEHLHGTGLAEPVSLSVRQGEIVGLFGLVGAGRSELARLIFGVAPKRSGNILIDGKTAQINSIADAIRYGIVLCPEDRKQDGIIGCRSVAENINISRRRSGLGLLQPVHARREAALADNYITRLHIKTPSREQPIRLLSGGNQQKAILARWLAMDSLHVLIVDEPTRGIDVGARSEIYQLLYELAEQGLAILMISSDLPEILGVTDRILVMSAGRLVGELPREQANEQAVLTLAMPAR</sequence>
<dbReference type="PANTHER" id="PTHR43790:SF6">
    <property type="entry name" value="ARABINOSE IMPORT ATP-BINDING PROTEIN ARAG"/>
    <property type="match status" value="1"/>
</dbReference>
<dbReference type="GO" id="GO:0016887">
    <property type="term" value="F:ATP hydrolysis activity"/>
    <property type="evidence" value="ECO:0007669"/>
    <property type="project" value="InterPro"/>
</dbReference>
<dbReference type="FunFam" id="3.40.50.300:FF:000127">
    <property type="entry name" value="Ribose import ATP-binding protein RbsA"/>
    <property type="match status" value="1"/>
</dbReference>
<evidence type="ECO:0000256" key="6">
    <source>
        <dbReference type="ARBA" id="ARBA00022737"/>
    </source>
</evidence>
<keyword evidence="10" id="KW-0472">Membrane</keyword>
<dbReference type="Proteomes" id="UP000198290">
    <property type="component" value="Chromosome"/>
</dbReference>
<dbReference type="RefSeq" id="WP_089083626.1">
    <property type="nucleotide sequence ID" value="NZ_AP018823.1"/>
</dbReference>
<accession>A0A3G9GMG5</accession>
<evidence type="ECO:0000256" key="5">
    <source>
        <dbReference type="ARBA" id="ARBA00022597"/>
    </source>
</evidence>
<keyword evidence="13" id="KW-1185">Reference proteome</keyword>
<keyword evidence="8 12" id="KW-0067">ATP-binding</keyword>
<dbReference type="GO" id="GO:0005886">
    <property type="term" value="C:plasma membrane"/>
    <property type="evidence" value="ECO:0007669"/>
    <property type="project" value="UniProtKB-SubCell"/>
</dbReference>
<dbReference type="InterPro" id="IPR050107">
    <property type="entry name" value="ABC_carbohydrate_import_ATPase"/>
</dbReference>
<evidence type="ECO:0000256" key="3">
    <source>
        <dbReference type="ARBA" id="ARBA00022475"/>
    </source>
</evidence>
<evidence type="ECO:0000259" key="11">
    <source>
        <dbReference type="PROSITE" id="PS50893"/>
    </source>
</evidence>
<dbReference type="KEGG" id="amah:DLM_3585"/>
<feature type="domain" description="ABC transporter" evidence="11">
    <location>
        <begin position="5"/>
        <end position="240"/>
    </location>
</feature>
<evidence type="ECO:0000256" key="8">
    <source>
        <dbReference type="ARBA" id="ARBA00022840"/>
    </source>
</evidence>
<name>A0A3G9GMG5_9NEIS</name>